<dbReference type="PANTHER" id="PTHR45138">
    <property type="entry name" value="REGULATORY COMPONENTS OF SENSORY TRANSDUCTION SYSTEM"/>
    <property type="match status" value="1"/>
</dbReference>
<evidence type="ECO:0000256" key="2">
    <source>
        <dbReference type="ARBA" id="ARBA00022475"/>
    </source>
</evidence>
<keyword evidence="2" id="KW-1003">Cell membrane</keyword>
<keyword evidence="4 6" id="KW-1133">Transmembrane helix</keyword>
<feature type="transmembrane region" description="Helical" evidence="6">
    <location>
        <begin position="100"/>
        <end position="123"/>
    </location>
</feature>
<dbReference type="NCBIfam" id="TIGR00254">
    <property type="entry name" value="GGDEF"/>
    <property type="match status" value="1"/>
</dbReference>
<evidence type="ECO:0000313" key="9">
    <source>
        <dbReference type="Proteomes" id="UP001549099"/>
    </source>
</evidence>
<feature type="transmembrane region" description="Helical" evidence="6">
    <location>
        <begin position="158"/>
        <end position="180"/>
    </location>
</feature>
<keyword evidence="9" id="KW-1185">Reference proteome</keyword>
<feature type="transmembrane region" description="Helical" evidence="6">
    <location>
        <begin position="69"/>
        <end position="94"/>
    </location>
</feature>
<feature type="transmembrane region" description="Helical" evidence="6">
    <location>
        <begin position="5"/>
        <end position="23"/>
    </location>
</feature>
<keyword evidence="3 6" id="KW-0812">Transmembrane</keyword>
<evidence type="ECO:0000256" key="4">
    <source>
        <dbReference type="ARBA" id="ARBA00022989"/>
    </source>
</evidence>
<gene>
    <name evidence="8" type="ORF">ABID49_001651</name>
</gene>
<dbReference type="Gene3D" id="3.30.70.270">
    <property type="match status" value="1"/>
</dbReference>
<dbReference type="Pfam" id="PF00990">
    <property type="entry name" value="GGDEF"/>
    <property type="match status" value="1"/>
</dbReference>
<organism evidence="8 9">
    <name type="scientific">Bhargavaea ullalensis</name>
    <dbReference type="NCBI Taxonomy" id="1265685"/>
    <lineage>
        <taxon>Bacteria</taxon>
        <taxon>Bacillati</taxon>
        <taxon>Bacillota</taxon>
        <taxon>Bacilli</taxon>
        <taxon>Bacillales</taxon>
        <taxon>Caryophanaceae</taxon>
        <taxon>Bhargavaea</taxon>
    </lineage>
</organism>
<dbReference type="InterPro" id="IPR029787">
    <property type="entry name" value="Nucleotide_cyclase"/>
</dbReference>
<dbReference type="InterPro" id="IPR000160">
    <property type="entry name" value="GGDEF_dom"/>
</dbReference>
<evidence type="ECO:0000259" key="7">
    <source>
        <dbReference type="PROSITE" id="PS50887"/>
    </source>
</evidence>
<name>A0ABV2GBT6_9BACL</name>
<dbReference type="RefSeq" id="WP_354197173.1">
    <property type="nucleotide sequence ID" value="NZ_JBEPLW010000011.1"/>
</dbReference>
<feature type="transmembrane region" description="Helical" evidence="6">
    <location>
        <begin position="35"/>
        <end position="57"/>
    </location>
</feature>
<dbReference type="CDD" id="cd01949">
    <property type="entry name" value="GGDEF"/>
    <property type="match status" value="1"/>
</dbReference>
<keyword evidence="8" id="KW-0808">Transferase</keyword>
<evidence type="ECO:0000256" key="6">
    <source>
        <dbReference type="SAM" id="Phobius"/>
    </source>
</evidence>
<dbReference type="PROSITE" id="PS50887">
    <property type="entry name" value="GGDEF"/>
    <property type="match status" value="1"/>
</dbReference>
<keyword evidence="8" id="KW-0548">Nucleotidyltransferase</keyword>
<feature type="transmembrane region" description="Helical" evidence="6">
    <location>
        <begin position="135"/>
        <end position="152"/>
    </location>
</feature>
<protein>
    <submittedName>
        <fullName evidence="8">Diguanylate cyclase</fullName>
        <ecNumber evidence="8">2.7.7.65</ecNumber>
    </submittedName>
</protein>
<dbReference type="EMBL" id="JBEPLW010000011">
    <property type="protein sequence ID" value="MET3575745.1"/>
    <property type="molecule type" value="Genomic_DNA"/>
</dbReference>
<dbReference type="PANTHER" id="PTHR45138:SF9">
    <property type="entry name" value="DIGUANYLATE CYCLASE DGCM-RELATED"/>
    <property type="match status" value="1"/>
</dbReference>
<evidence type="ECO:0000256" key="5">
    <source>
        <dbReference type="ARBA" id="ARBA00023136"/>
    </source>
</evidence>
<dbReference type="InterPro" id="IPR050469">
    <property type="entry name" value="Diguanylate_Cyclase"/>
</dbReference>
<dbReference type="InterPro" id="IPR011620">
    <property type="entry name" value="Sig_transdc_His_kinase_LytS_TM"/>
</dbReference>
<evidence type="ECO:0000313" key="8">
    <source>
        <dbReference type="EMBL" id="MET3575745.1"/>
    </source>
</evidence>
<keyword evidence="5 6" id="KW-0472">Membrane</keyword>
<comment type="caution">
    <text evidence="8">The sequence shown here is derived from an EMBL/GenBank/DDBJ whole genome shotgun (WGS) entry which is preliminary data.</text>
</comment>
<feature type="domain" description="GGDEF" evidence="7">
    <location>
        <begin position="224"/>
        <end position="359"/>
    </location>
</feature>
<dbReference type="Proteomes" id="UP001549099">
    <property type="component" value="Unassembled WGS sequence"/>
</dbReference>
<dbReference type="SUPFAM" id="SSF55073">
    <property type="entry name" value="Nucleotide cyclase"/>
    <property type="match status" value="1"/>
</dbReference>
<reference evidence="8 9" key="1">
    <citation type="submission" date="2024-06" db="EMBL/GenBank/DDBJ databases">
        <title>Genomic Encyclopedia of Type Strains, Phase IV (KMG-IV): sequencing the most valuable type-strain genomes for metagenomic binning, comparative biology and taxonomic classification.</title>
        <authorList>
            <person name="Goeker M."/>
        </authorList>
    </citation>
    <scope>NUCLEOTIDE SEQUENCE [LARGE SCALE GENOMIC DNA]</scope>
    <source>
        <strain evidence="8 9">DSM 26128</strain>
    </source>
</reference>
<sequence>MLYQLAVNFCILFTFSIISYWPFQDRGRFRIPYPKLHPVLIGLTAGVTATFLLAASVRLEGGVFVDARISVIVISGIFGGPVAPVIAAAVVGLVRIGMSGFAGAGLVAGLNAVFIGIAASGFFAWKGSSFRTARLFFHFAVLETAVVLIFLLPKGAGVVMNTAMFIAYSYLSYFTVTVILRELNSHFKKLAGIEKLSKTDFLTGLNNSRSFGEIISSMLEDGTRPVSLVLFDIDRFKKVNDTYGHPVGDEVLTELAGRIRRCALPKGAVLSRNGGEEFSVLLPGIAEDQALSVAEKLRRAVAGNPFILDGGLSIPVTISLGVCSFPGQAEDTKQLYQRADEALYTAKQTGRNRVVAWTPRTESIAKT</sequence>
<evidence type="ECO:0000256" key="1">
    <source>
        <dbReference type="ARBA" id="ARBA00004651"/>
    </source>
</evidence>
<evidence type="ECO:0000256" key="3">
    <source>
        <dbReference type="ARBA" id="ARBA00022692"/>
    </source>
</evidence>
<dbReference type="Pfam" id="PF07694">
    <property type="entry name" value="5TM-5TMR_LYT"/>
    <property type="match status" value="1"/>
</dbReference>
<dbReference type="InterPro" id="IPR043128">
    <property type="entry name" value="Rev_trsase/Diguanyl_cyclase"/>
</dbReference>
<accession>A0ABV2GBT6</accession>
<dbReference type="SMART" id="SM00267">
    <property type="entry name" value="GGDEF"/>
    <property type="match status" value="1"/>
</dbReference>
<dbReference type="EC" id="2.7.7.65" evidence="8"/>
<dbReference type="GO" id="GO:0052621">
    <property type="term" value="F:diguanylate cyclase activity"/>
    <property type="evidence" value="ECO:0007669"/>
    <property type="project" value="UniProtKB-EC"/>
</dbReference>
<proteinExistence type="predicted"/>
<comment type="subcellular location">
    <subcellularLocation>
        <location evidence="1">Cell membrane</location>
        <topology evidence="1">Multi-pass membrane protein</topology>
    </subcellularLocation>
</comment>